<feature type="transmembrane region" description="Helical" evidence="1">
    <location>
        <begin position="12"/>
        <end position="29"/>
    </location>
</feature>
<dbReference type="PANTHER" id="PTHR30336:SF4">
    <property type="entry name" value="ENVELOPE BIOGENESIS FACTOR ELYC"/>
    <property type="match status" value="1"/>
</dbReference>
<keyword evidence="4" id="KW-1185">Reference proteome</keyword>
<dbReference type="InterPro" id="IPR051599">
    <property type="entry name" value="Cell_Envelope_Assoc"/>
</dbReference>
<feature type="domain" description="DUF218" evidence="2">
    <location>
        <begin position="82"/>
        <end position="246"/>
    </location>
</feature>
<accession>A0ABX7BFE3</accession>
<dbReference type="Proteomes" id="UP000595197">
    <property type="component" value="Chromosome"/>
</dbReference>
<sequence length="264" mass="28583">MSFVLSKLGWALVKPGNVLAMMLVLGQLFQAGGRSGLKRAGWWLTTAGIFAVVLITLLPIGQLTLRPLEERFPQPALPEAVDGIILLGGSVHTEMTADRGQPVLNGAAERITEFVKLARRYPDARLVFTGGSGFVFAGDLRETDVIAEVLDGLGFDISRILFERESRNTFENAVFTKALLGPASGGTWLIITSAAHMPRSVGIFRKAGWPVLAYPVDYRSAGALMWAPDLLAGLDALNEAMREWIGLVAYRIMGRTDSLFPGPT</sequence>
<name>A0ABX7BFE3_9PROT</name>
<dbReference type="InterPro" id="IPR003848">
    <property type="entry name" value="DUF218"/>
</dbReference>
<keyword evidence="1" id="KW-0812">Transmembrane</keyword>
<dbReference type="InterPro" id="IPR014729">
    <property type="entry name" value="Rossmann-like_a/b/a_fold"/>
</dbReference>
<dbReference type="RefSeq" id="WP_201080493.1">
    <property type="nucleotide sequence ID" value="NZ_CP067420.1"/>
</dbReference>
<reference evidence="3" key="1">
    <citation type="submission" date="2021-02" db="EMBL/GenBank/DDBJ databases">
        <title>Skermanella TT6 skin isolate.</title>
        <authorList>
            <person name="Lee K."/>
            <person name="Ganzorig M."/>
        </authorList>
    </citation>
    <scope>NUCLEOTIDE SEQUENCE</scope>
    <source>
        <strain evidence="3">TT6</strain>
    </source>
</reference>
<keyword evidence="1" id="KW-1133">Transmembrane helix</keyword>
<feature type="transmembrane region" description="Helical" evidence="1">
    <location>
        <begin position="41"/>
        <end position="61"/>
    </location>
</feature>
<dbReference type="EMBL" id="CP067420">
    <property type="protein sequence ID" value="QQP91998.1"/>
    <property type="molecule type" value="Genomic_DNA"/>
</dbReference>
<dbReference type="CDD" id="cd06259">
    <property type="entry name" value="YdcF-like"/>
    <property type="match status" value="1"/>
</dbReference>
<proteinExistence type="predicted"/>
<evidence type="ECO:0000313" key="3">
    <source>
        <dbReference type="EMBL" id="QQP91998.1"/>
    </source>
</evidence>
<evidence type="ECO:0000313" key="4">
    <source>
        <dbReference type="Proteomes" id="UP000595197"/>
    </source>
</evidence>
<protein>
    <submittedName>
        <fullName evidence="3">YdcF family protein</fullName>
    </submittedName>
</protein>
<evidence type="ECO:0000256" key="1">
    <source>
        <dbReference type="SAM" id="Phobius"/>
    </source>
</evidence>
<keyword evidence="1" id="KW-0472">Membrane</keyword>
<organism evidence="3 4">
    <name type="scientific">Skermanella cutis</name>
    <dbReference type="NCBI Taxonomy" id="2775420"/>
    <lineage>
        <taxon>Bacteria</taxon>
        <taxon>Pseudomonadati</taxon>
        <taxon>Pseudomonadota</taxon>
        <taxon>Alphaproteobacteria</taxon>
        <taxon>Rhodospirillales</taxon>
        <taxon>Azospirillaceae</taxon>
        <taxon>Skermanella</taxon>
    </lineage>
</organism>
<dbReference type="PANTHER" id="PTHR30336">
    <property type="entry name" value="INNER MEMBRANE PROTEIN, PROBABLE PERMEASE"/>
    <property type="match status" value="1"/>
</dbReference>
<gene>
    <name evidence="3" type="ORF">IGS68_12665</name>
</gene>
<dbReference type="Pfam" id="PF02698">
    <property type="entry name" value="DUF218"/>
    <property type="match status" value="1"/>
</dbReference>
<evidence type="ECO:0000259" key="2">
    <source>
        <dbReference type="Pfam" id="PF02698"/>
    </source>
</evidence>
<dbReference type="Gene3D" id="3.40.50.620">
    <property type="entry name" value="HUPs"/>
    <property type="match status" value="1"/>
</dbReference>